<name>A0ABY4D1E7_9BACT</name>
<dbReference type="Pfam" id="PF07920">
    <property type="entry name" value="DUF1684"/>
    <property type="match status" value="1"/>
</dbReference>
<dbReference type="RefSeq" id="WP_243799351.1">
    <property type="nucleotide sequence ID" value="NZ_CP094669.1"/>
</dbReference>
<proteinExistence type="predicted"/>
<evidence type="ECO:0000256" key="1">
    <source>
        <dbReference type="SAM" id="SignalP"/>
    </source>
</evidence>
<keyword evidence="1" id="KW-0732">Signal</keyword>
<sequence length="213" mass="23863">MIQAITYLLTGIFLFCAWPSAAQNGGLARPSAAEHSRMVSEFQAELNAEYKDASRSPLPAAAREKFTGLPFFPLNQEACVEARFTSDSTQAPFEMKTSNGRKPLYRKYGELHFVLNGSPQHLTVFQSLDLQQRQGYQDYLFVPFTDRTNGHSSYGGGRYLDLRTGQLKDGQLLLDFNRAYNPFCAYNSQYSCPVPPIENRLTVAIKAGVMSDH</sequence>
<dbReference type="EMBL" id="CP094669">
    <property type="protein sequence ID" value="UOG75330.1"/>
    <property type="molecule type" value="Genomic_DNA"/>
</dbReference>
<keyword evidence="3" id="KW-1185">Reference proteome</keyword>
<feature type="signal peptide" evidence="1">
    <location>
        <begin position="1"/>
        <end position="22"/>
    </location>
</feature>
<feature type="chain" id="PRO_5046918573" evidence="1">
    <location>
        <begin position="23"/>
        <end position="213"/>
    </location>
</feature>
<dbReference type="Proteomes" id="UP000831113">
    <property type="component" value="Chromosome"/>
</dbReference>
<dbReference type="InterPro" id="IPR012467">
    <property type="entry name" value="DUF1684"/>
</dbReference>
<dbReference type="PANTHER" id="PTHR41913">
    <property type="entry name" value="DUF1684 DOMAIN-CONTAINING PROTEIN"/>
    <property type="match status" value="1"/>
</dbReference>
<evidence type="ECO:0000313" key="2">
    <source>
        <dbReference type="EMBL" id="UOG75330.1"/>
    </source>
</evidence>
<protein>
    <submittedName>
        <fullName evidence="2">DUF1684 domain-containing protein</fullName>
    </submittedName>
</protein>
<reference evidence="2 3" key="1">
    <citation type="submission" date="2022-03" db="EMBL/GenBank/DDBJ databases">
        <title>Hymenobactersp. isolated from the air.</title>
        <authorList>
            <person name="Won M."/>
            <person name="Kwon S.-W."/>
        </authorList>
    </citation>
    <scope>NUCLEOTIDE SEQUENCE [LARGE SCALE GENOMIC DNA]</scope>
    <source>
        <strain evidence="2 3">KACC 21982</strain>
    </source>
</reference>
<dbReference type="PANTHER" id="PTHR41913:SF1">
    <property type="entry name" value="DUF1684 DOMAIN-CONTAINING PROTEIN"/>
    <property type="match status" value="1"/>
</dbReference>
<organism evidence="2 3">
    <name type="scientific">Hymenobacter tibetensis</name>
    <dbReference type="NCBI Taxonomy" id="497967"/>
    <lineage>
        <taxon>Bacteria</taxon>
        <taxon>Pseudomonadati</taxon>
        <taxon>Bacteroidota</taxon>
        <taxon>Cytophagia</taxon>
        <taxon>Cytophagales</taxon>
        <taxon>Hymenobacteraceae</taxon>
        <taxon>Hymenobacter</taxon>
    </lineage>
</organism>
<evidence type="ECO:0000313" key="3">
    <source>
        <dbReference type="Proteomes" id="UP000831113"/>
    </source>
</evidence>
<gene>
    <name evidence="2" type="ORF">MTX78_01730</name>
</gene>
<accession>A0ABY4D1E7</accession>